<evidence type="ECO:0000313" key="1">
    <source>
        <dbReference type="EMBL" id="GFD57152.1"/>
    </source>
</evidence>
<dbReference type="GO" id="GO:0016151">
    <property type="term" value="F:nickel cation binding"/>
    <property type="evidence" value="ECO:0007669"/>
    <property type="project" value="InterPro"/>
</dbReference>
<dbReference type="PANTHER" id="PTHR31715">
    <property type="entry name" value="UREASE ACCESSORY PROTEIN G"/>
    <property type="match status" value="1"/>
</dbReference>
<dbReference type="PANTHER" id="PTHR31715:SF0">
    <property type="entry name" value="UREASE ACCESSORY PROTEIN G"/>
    <property type="match status" value="1"/>
</dbReference>
<gene>
    <name evidence="1" type="ORF">Tci_929121</name>
</gene>
<dbReference type="GO" id="GO:0043419">
    <property type="term" value="P:urea catabolic process"/>
    <property type="evidence" value="ECO:0007669"/>
    <property type="project" value="InterPro"/>
</dbReference>
<protein>
    <submittedName>
        <fullName evidence="1">Uncharacterized protein</fullName>
    </submittedName>
</protein>
<accession>A0A699XAI2</accession>
<reference evidence="1" key="1">
    <citation type="journal article" date="2019" name="Sci. Rep.">
        <title>Draft genome of Tanacetum cinerariifolium, the natural source of mosquito coil.</title>
        <authorList>
            <person name="Yamashiro T."/>
            <person name="Shiraishi A."/>
            <person name="Satake H."/>
            <person name="Nakayama K."/>
        </authorList>
    </citation>
    <scope>NUCLEOTIDE SEQUENCE</scope>
</reference>
<name>A0A699XAI2_TANCI</name>
<comment type="caution">
    <text evidence="1">The sequence shown here is derived from an EMBL/GenBank/DDBJ whole genome shotgun (WGS) entry which is preliminary data.</text>
</comment>
<dbReference type="InterPro" id="IPR004400">
    <property type="entry name" value="UreG"/>
</dbReference>
<dbReference type="EMBL" id="BKCJ011837662">
    <property type="protein sequence ID" value="GFD57152.1"/>
    <property type="molecule type" value="Genomic_DNA"/>
</dbReference>
<organism evidence="1">
    <name type="scientific">Tanacetum cinerariifolium</name>
    <name type="common">Dalmatian daisy</name>
    <name type="synonym">Chrysanthemum cinerariifolium</name>
    <dbReference type="NCBI Taxonomy" id="118510"/>
    <lineage>
        <taxon>Eukaryota</taxon>
        <taxon>Viridiplantae</taxon>
        <taxon>Streptophyta</taxon>
        <taxon>Embryophyta</taxon>
        <taxon>Tracheophyta</taxon>
        <taxon>Spermatophyta</taxon>
        <taxon>Magnoliopsida</taxon>
        <taxon>eudicotyledons</taxon>
        <taxon>Gunneridae</taxon>
        <taxon>Pentapetalae</taxon>
        <taxon>asterids</taxon>
        <taxon>campanulids</taxon>
        <taxon>Asterales</taxon>
        <taxon>Asteraceae</taxon>
        <taxon>Asteroideae</taxon>
        <taxon>Anthemideae</taxon>
        <taxon>Anthemidinae</taxon>
        <taxon>Tanacetum</taxon>
    </lineage>
</organism>
<feature type="non-terminal residue" evidence="1">
    <location>
        <position position="1"/>
    </location>
</feature>
<sequence>AAIMREGGPTIFASVRHGDGVTEIKDAILGAWRASGAVGKGKPLGANGKGKERAE</sequence>
<dbReference type="GO" id="GO:0003924">
    <property type="term" value="F:GTPase activity"/>
    <property type="evidence" value="ECO:0007669"/>
    <property type="project" value="InterPro"/>
</dbReference>
<proteinExistence type="predicted"/>
<dbReference type="AlphaFoldDB" id="A0A699XAI2"/>